<proteinExistence type="predicted"/>
<keyword evidence="2" id="KW-1185">Reference proteome</keyword>
<protein>
    <recommendedName>
        <fullName evidence="3">Antitoxin SocA-like Panacea domain-containing protein</fullName>
    </recommendedName>
</protein>
<accession>A0A3G9IET7</accession>
<reference evidence="1 2" key="1">
    <citation type="submission" date="2018-11" db="EMBL/GenBank/DDBJ databases">
        <title>Complete genome sequence of Nocardioides baekrokdamisoli strain KCTC 39748.</title>
        <authorList>
            <person name="Kang S.W."/>
            <person name="Lee K.C."/>
            <person name="Kim K.K."/>
            <person name="Kim J.S."/>
            <person name="Kim D.S."/>
            <person name="Ko S.H."/>
            <person name="Yang S.H."/>
            <person name="Shin Y.K."/>
            <person name="Lee J.S."/>
        </authorList>
    </citation>
    <scope>NUCLEOTIDE SEQUENCE [LARGE SCALE GENOMIC DNA]</scope>
    <source>
        <strain evidence="1 2">KCTC 39748</strain>
    </source>
</reference>
<dbReference type="Proteomes" id="UP000271573">
    <property type="component" value="Chromosome"/>
</dbReference>
<organism evidence="1 2">
    <name type="scientific">Nocardioides baekrokdamisoli</name>
    <dbReference type="NCBI Taxonomy" id="1804624"/>
    <lineage>
        <taxon>Bacteria</taxon>
        <taxon>Bacillati</taxon>
        <taxon>Actinomycetota</taxon>
        <taxon>Actinomycetes</taxon>
        <taxon>Propionibacteriales</taxon>
        <taxon>Nocardioidaceae</taxon>
        <taxon>Nocardioides</taxon>
    </lineage>
</organism>
<dbReference type="KEGG" id="nbe:Back2_10890"/>
<dbReference type="RefSeq" id="WP_125567464.1">
    <property type="nucleotide sequence ID" value="NZ_AP019307.1"/>
</dbReference>
<dbReference type="AlphaFoldDB" id="A0A3G9IET7"/>
<evidence type="ECO:0000313" key="1">
    <source>
        <dbReference type="EMBL" id="BBH16802.1"/>
    </source>
</evidence>
<dbReference type="OrthoDB" id="5113321at2"/>
<name>A0A3G9IET7_9ACTN</name>
<evidence type="ECO:0008006" key="3">
    <source>
        <dbReference type="Google" id="ProtNLM"/>
    </source>
</evidence>
<dbReference type="EMBL" id="AP019307">
    <property type="protein sequence ID" value="BBH16802.1"/>
    <property type="molecule type" value="Genomic_DNA"/>
</dbReference>
<sequence length="185" mass="20745">MSNKPEMGIDDAIVLLLGAPGSPGSVPGRLNGITRLEKLVFLLEKETQAPEWLTEEANFEPYNFGPFSAEVYKAVDMLSAAKLVVDSGSKAASDEDTWEQRNMIGGELAGDDPYATRDFELTDRGWRYFHALAAELPDGAIEDVAGLKQRFARLPLRQLVRYVYQRYEDYTTKSIIRDDILGRRP</sequence>
<gene>
    <name evidence="1" type="ORF">Back2_10890</name>
</gene>
<evidence type="ECO:0000313" key="2">
    <source>
        <dbReference type="Proteomes" id="UP000271573"/>
    </source>
</evidence>